<gene>
    <name evidence="1" type="ORF">PSYJA_13602</name>
</gene>
<evidence type="ECO:0000313" key="2">
    <source>
        <dbReference type="Proteomes" id="UP000004471"/>
    </source>
</evidence>
<protein>
    <submittedName>
        <fullName evidence="1">Uncharacterized protein</fullName>
    </submittedName>
</protein>
<accession>F3FIA7</accession>
<proteinExistence type="predicted"/>
<dbReference type="AlphaFoldDB" id="F3FIA7"/>
<dbReference type="Proteomes" id="UP000004471">
    <property type="component" value="Unassembled WGS sequence"/>
</dbReference>
<sequence length="32" mass="3543">TFTAQVMDKEGKPLADAVVTLPKGRPIRHPLR</sequence>
<feature type="non-terminal residue" evidence="1">
    <location>
        <position position="1"/>
    </location>
</feature>
<organism evidence="1 2">
    <name type="scientific">Pseudomonas syringae pv. japonica str. M301072</name>
    <dbReference type="NCBI Taxonomy" id="629262"/>
    <lineage>
        <taxon>Bacteria</taxon>
        <taxon>Pseudomonadati</taxon>
        <taxon>Pseudomonadota</taxon>
        <taxon>Gammaproteobacteria</taxon>
        <taxon>Pseudomonadales</taxon>
        <taxon>Pseudomonadaceae</taxon>
        <taxon>Pseudomonas</taxon>
        <taxon>Pseudomonas syringae</taxon>
    </lineage>
</organism>
<reference evidence="1 2" key="1">
    <citation type="journal article" date="2011" name="PLoS Pathog.">
        <title>Dynamic evolution of pathogenicity revealed by sequencing and comparative genomics of 19 Pseudomonas syringae isolates.</title>
        <authorList>
            <person name="Baltrus D.A."/>
            <person name="Nishimura M.T."/>
            <person name="Romanchuk A."/>
            <person name="Chang J.H."/>
            <person name="Mukhtar M.S."/>
            <person name="Cherkis K."/>
            <person name="Roach J."/>
            <person name="Grant S.R."/>
            <person name="Jones C.D."/>
            <person name="Dangl J.L."/>
        </authorList>
    </citation>
    <scope>NUCLEOTIDE SEQUENCE [LARGE SCALE GENOMIC DNA]</scope>
    <source>
        <strain evidence="2">M301072PT</strain>
    </source>
</reference>
<comment type="caution">
    <text evidence="1">The sequence shown here is derived from an EMBL/GenBank/DDBJ whole genome shotgun (WGS) entry which is preliminary data.</text>
</comment>
<evidence type="ECO:0000313" key="1">
    <source>
        <dbReference type="EMBL" id="EGH29943.1"/>
    </source>
</evidence>
<dbReference type="EMBL" id="AEAH01000636">
    <property type="protein sequence ID" value="EGH29943.1"/>
    <property type="molecule type" value="Genomic_DNA"/>
</dbReference>
<dbReference type="HOGENOM" id="CLU_3393690_0_0_6"/>
<name>F3FIA7_PSESX</name>